<dbReference type="GO" id="GO:0005975">
    <property type="term" value="P:carbohydrate metabolic process"/>
    <property type="evidence" value="ECO:0007669"/>
    <property type="project" value="InterPro"/>
</dbReference>
<dbReference type="PANTHER" id="PTHR34216:SF7">
    <property type="entry name" value="POLY-BETA-1,6-N-ACETYL-D-GLUCOSAMINE N-DEACETYLASE"/>
    <property type="match status" value="1"/>
</dbReference>
<proteinExistence type="inferred from homology"/>
<name>A0A1C1YQ58_9HYPH</name>
<dbReference type="PANTHER" id="PTHR34216">
    <property type="match status" value="1"/>
</dbReference>
<dbReference type="Proteomes" id="UP000094795">
    <property type="component" value="Unassembled WGS sequence"/>
</dbReference>
<evidence type="ECO:0000256" key="1">
    <source>
        <dbReference type="ARBA" id="ARBA00003236"/>
    </source>
</evidence>
<dbReference type="STRING" id="1480615.AWJ14_06400"/>
<dbReference type="InterPro" id="IPR002509">
    <property type="entry name" value="NODB_dom"/>
</dbReference>
<gene>
    <name evidence="7" type="ORF">AWJ14_06400</name>
</gene>
<evidence type="ECO:0000259" key="6">
    <source>
        <dbReference type="PROSITE" id="PS51677"/>
    </source>
</evidence>
<keyword evidence="4" id="KW-0732">Signal</keyword>
<evidence type="ECO:0000313" key="8">
    <source>
        <dbReference type="Proteomes" id="UP000094795"/>
    </source>
</evidence>
<dbReference type="Pfam" id="PF01522">
    <property type="entry name" value="Polysacc_deac_1"/>
    <property type="match status" value="2"/>
</dbReference>
<protein>
    <recommendedName>
        <fullName evidence="3">Chitooligosaccharide deacetylase</fullName>
    </recommendedName>
    <alternativeName>
        <fullName evidence="5">Nodulation protein B</fullName>
    </alternativeName>
</protein>
<keyword evidence="8" id="KW-1185">Reference proteome</keyword>
<evidence type="ECO:0000256" key="2">
    <source>
        <dbReference type="ARBA" id="ARBA00010973"/>
    </source>
</evidence>
<dbReference type="InterPro" id="IPR011330">
    <property type="entry name" value="Glyco_hydro/deAcase_b/a-brl"/>
</dbReference>
<evidence type="ECO:0000256" key="5">
    <source>
        <dbReference type="ARBA" id="ARBA00032976"/>
    </source>
</evidence>
<feature type="domain" description="NodB homology" evidence="6">
    <location>
        <begin position="102"/>
        <end position="355"/>
    </location>
</feature>
<evidence type="ECO:0000256" key="3">
    <source>
        <dbReference type="ARBA" id="ARBA00020071"/>
    </source>
</evidence>
<dbReference type="SUPFAM" id="SSF88713">
    <property type="entry name" value="Glycoside hydrolase/deacetylase"/>
    <property type="match status" value="1"/>
</dbReference>
<accession>A0A1C1YQ58</accession>
<dbReference type="AlphaFoldDB" id="A0A1C1YQ58"/>
<dbReference type="GO" id="GO:0016810">
    <property type="term" value="F:hydrolase activity, acting on carbon-nitrogen (but not peptide) bonds"/>
    <property type="evidence" value="ECO:0007669"/>
    <property type="project" value="InterPro"/>
</dbReference>
<dbReference type="OrthoDB" id="9782872at2"/>
<comment type="caution">
    <text evidence="7">The sequence shown here is derived from an EMBL/GenBank/DDBJ whole genome shotgun (WGS) entry which is preliminary data.</text>
</comment>
<evidence type="ECO:0000256" key="4">
    <source>
        <dbReference type="ARBA" id="ARBA00022729"/>
    </source>
</evidence>
<evidence type="ECO:0000313" key="7">
    <source>
        <dbReference type="EMBL" id="OCW55614.1"/>
    </source>
</evidence>
<reference evidence="7 8" key="1">
    <citation type="submission" date="2015-12" db="EMBL/GenBank/DDBJ databases">
        <authorList>
            <person name="Shamseldin A."/>
            <person name="Moawad H."/>
            <person name="Abd El-Rahim W.M."/>
            <person name="Sadowsky M.J."/>
        </authorList>
    </citation>
    <scope>NUCLEOTIDE SEQUENCE [LARGE SCALE GENOMIC DNA]</scope>
    <source>
        <strain evidence="7 8">JC234</strain>
    </source>
</reference>
<sequence length="355" mass="38955">MYGPNTVAARRMIKRAVIQSGLEAVSLMSRSGMMPGARGMGAIFTLHHVRPAAHKVFDPAAHLTVTPEFLDASITRLKRDGHVPVALCDLPDYLARPDKPGPAMVFTLDDGYRDNDRYARPVFEKHGVPYTIFISGGFVDRTHSIWWETAEQLLAQVDTFSFDFGGGDITLPTRTLLEKYAAFDRLHKSLACANQEAIVKRLDALAKAAGICPTGIVDREVMDEAELARLADRPLARLGAHTIGHLNLAHLPAEEMRSEIARSAERVARITGETPKLLAYPYGDSCAAGPREYETARELGFKLAVTTNPGVLSRRSLETPFALNRISLNGYYQKTRYVGALASGIPFALRPARQG</sequence>
<organism evidence="7 8">
    <name type="scientific">Hoeflea olei</name>
    <dbReference type="NCBI Taxonomy" id="1480615"/>
    <lineage>
        <taxon>Bacteria</taxon>
        <taxon>Pseudomonadati</taxon>
        <taxon>Pseudomonadota</taxon>
        <taxon>Alphaproteobacteria</taxon>
        <taxon>Hyphomicrobiales</taxon>
        <taxon>Rhizobiaceae</taxon>
        <taxon>Hoeflea</taxon>
    </lineage>
</organism>
<dbReference type="InterPro" id="IPR051398">
    <property type="entry name" value="Polysacch_Deacetylase"/>
</dbReference>
<dbReference type="Gene3D" id="3.20.20.370">
    <property type="entry name" value="Glycoside hydrolase/deacetylase"/>
    <property type="match status" value="1"/>
</dbReference>
<dbReference type="RefSeq" id="WP_066184551.1">
    <property type="nucleotide sequence ID" value="NZ_LQZT01000050.1"/>
</dbReference>
<dbReference type="PROSITE" id="PS51677">
    <property type="entry name" value="NODB"/>
    <property type="match status" value="1"/>
</dbReference>
<comment type="similarity">
    <text evidence="2">Belongs to the polysaccharide deacetylase family.</text>
</comment>
<dbReference type="EMBL" id="LQZT01000050">
    <property type="protein sequence ID" value="OCW55614.1"/>
    <property type="molecule type" value="Genomic_DNA"/>
</dbReference>
<comment type="function">
    <text evidence="1">Is involved in generating a small heat-stable compound (Nod), an acylated oligomer of N-acetylglucosamine, that stimulates mitosis in various plant protoplasts.</text>
</comment>